<comment type="similarity">
    <text evidence="2">Belongs to the short-chain dehydrogenases/reductases (SDR) family.</text>
</comment>
<protein>
    <submittedName>
        <fullName evidence="3">SDR family NAD(P)-dependent oxidoreductase</fullName>
    </submittedName>
</protein>
<name>A0ABS1VYP0_9ACTN</name>
<dbReference type="PRINTS" id="PR00080">
    <property type="entry name" value="SDRFAMILY"/>
</dbReference>
<proteinExistence type="inferred from homology"/>
<evidence type="ECO:0000256" key="2">
    <source>
        <dbReference type="RuleBase" id="RU000363"/>
    </source>
</evidence>
<keyword evidence="4" id="KW-1185">Reference proteome</keyword>
<dbReference type="RefSeq" id="WP_202996264.1">
    <property type="nucleotide sequence ID" value="NZ_JAENHO010000011.1"/>
</dbReference>
<dbReference type="PANTHER" id="PTHR43157">
    <property type="entry name" value="PHOSPHATIDYLINOSITOL-GLYCAN BIOSYNTHESIS CLASS F PROTEIN-RELATED"/>
    <property type="match status" value="1"/>
</dbReference>
<accession>A0ABS1VYP0</accession>
<evidence type="ECO:0000256" key="1">
    <source>
        <dbReference type="ARBA" id="ARBA00023002"/>
    </source>
</evidence>
<dbReference type="Gene3D" id="3.40.50.720">
    <property type="entry name" value="NAD(P)-binding Rossmann-like Domain"/>
    <property type="match status" value="1"/>
</dbReference>
<comment type="caution">
    <text evidence="3">The sequence shown here is derived from an EMBL/GenBank/DDBJ whole genome shotgun (WGS) entry which is preliminary data.</text>
</comment>
<organism evidence="3 4">
    <name type="scientific">Paractinoplanes lichenicola</name>
    <dbReference type="NCBI Taxonomy" id="2802976"/>
    <lineage>
        <taxon>Bacteria</taxon>
        <taxon>Bacillati</taxon>
        <taxon>Actinomycetota</taxon>
        <taxon>Actinomycetes</taxon>
        <taxon>Micromonosporales</taxon>
        <taxon>Micromonosporaceae</taxon>
        <taxon>Paractinoplanes</taxon>
    </lineage>
</organism>
<dbReference type="PANTHER" id="PTHR43157:SF31">
    <property type="entry name" value="PHOSPHATIDYLINOSITOL-GLYCAN BIOSYNTHESIS CLASS F PROTEIN"/>
    <property type="match status" value="1"/>
</dbReference>
<dbReference type="InterPro" id="IPR002347">
    <property type="entry name" value="SDR_fam"/>
</dbReference>
<gene>
    <name evidence="3" type="ORF">JKJ07_35170</name>
</gene>
<dbReference type="Pfam" id="PF00106">
    <property type="entry name" value="adh_short"/>
    <property type="match status" value="1"/>
</dbReference>
<evidence type="ECO:0000313" key="4">
    <source>
        <dbReference type="Proteomes" id="UP000598996"/>
    </source>
</evidence>
<dbReference type="EMBL" id="JAENHO010000011">
    <property type="protein sequence ID" value="MBL7259572.1"/>
    <property type="molecule type" value="Genomic_DNA"/>
</dbReference>
<dbReference type="Proteomes" id="UP000598996">
    <property type="component" value="Unassembled WGS sequence"/>
</dbReference>
<dbReference type="InterPro" id="IPR036291">
    <property type="entry name" value="NAD(P)-bd_dom_sf"/>
</dbReference>
<reference evidence="3 4" key="1">
    <citation type="submission" date="2021-01" db="EMBL/GenBank/DDBJ databases">
        <title>Actinoplanes sp. nov. LDG1-01 isolated from lichen.</title>
        <authorList>
            <person name="Saeng-In P."/>
            <person name="Phongsopitanun W."/>
            <person name="Kanchanasin P."/>
            <person name="Yuki M."/>
            <person name="Kudo T."/>
            <person name="Ohkuma M."/>
            <person name="Tanasupawat S."/>
        </authorList>
    </citation>
    <scope>NUCLEOTIDE SEQUENCE [LARGE SCALE GENOMIC DNA]</scope>
    <source>
        <strain evidence="3 4">LDG1-01</strain>
    </source>
</reference>
<keyword evidence="1" id="KW-0560">Oxidoreductase</keyword>
<dbReference type="PRINTS" id="PR00081">
    <property type="entry name" value="GDHRDH"/>
</dbReference>
<evidence type="ECO:0000313" key="3">
    <source>
        <dbReference type="EMBL" id="MBL7259572.1"/>
    </source>
</evidence>
<sequence>MKLDDKTIVLTGATSGIGLATAHALAGRAGRLILHGIEETSPLAEGGNVAYFQADFSSLRAVTELAERIRATAGRVDVLVNNAARPGPELRTMSGDGHELTFQTNYLAAVALTQQLGTPDRVVNVSSATHLSATLHLDDVDLTHHRYAPEIAYAQSKLALVAETCRLAATLKDTGRTAVSVHPGIISTALLHAMFAIRGDTTEQAAATLVHVITRENDNGTYYDERSPAAPNPIALDPVFQQRLRELTQAAIGDR</sequence>
<dbReference type="SUPFAM" id="SSF51735">
    <property type="entry name" value="NAD(P)-binding Rossmann-fold domains"/>
    <property type="match status" value="1"/>
</dbReference>